<dbReference type="OMA" id="DWGSAES"/>
<reference evidence="3" key="3">
    <citation type="submission" date="2025-09" db="UniProtKB">
        <authorList>
            <consortium name="Ensembl"/>
        </authorList>
    </citation>
    <scope>IDENTIFICATION</scope>
</reference>
<evidence type="ECO:0000256" key="1">
    <source>
        <dbReference type="SAM" id="SignalP"/>
    </source>
</evidence>
<dbReference type="GeneTree" id="ENSGT01030000235127"/>
<dbReference type="STRING" id="42514.ENSPNAP00000007906"/>
<organism evidence="3 4">
    <name type="scientific">Pygocentrus nattereri</name>
    <name type="common">Red-bellied piranha</name>
    <dbReference type="NCBI Taxonomy" id="42514"/>
    <lineage>
        <taxon>Eukaryota</taxon>
        <taxon>Metazoa</taxon>
        <taxon>Chordata</taxon>
        <taxon>Craniata</taxon>
        <taxon>Vertebrata</taxon>
        <taxon>Euteleostomi</taxon>
        <taxon>Actinopterygii</taxon>
        <taxon>Neopterygii</taxon>
        <taxon>Teleostei</taxon>
        <taxon>Ostariophysi</taxon>
        <taxon>Characiformes</taxon>
        <taxon>Characoidei</taxon>
        <taxon>Pygocentrus</taxon>
    </lineage>
</organism>
<feature type="chain" id="PRO_5043736194" description="SERTA domain-containing protein" evidence="1">
    <location>
        <begin position="21"/>
        <end position="237"/>
    </location>
</feature>
<keyword evidence="4" id="KW-1185">Reference proteome</keyword>
<reference evidence="3" key="2">
    <citation type="submission" date="2025-08" db="UniProtKB">
        <authorList>
            <consortium name="Ensembl"/>
        </authorList>
    </citation>
    <scope>IDENTIFICATION</scope>
</reference>
<dbReference type="PANTHER" id="PTHR16277">
    <property type="entry name" value="CELL DIVISION CYCLE ASSOCIATED PROTEIN 4/SERTA DOMAIN-CONTAINING PROTEIN 2"/>
    <property type="match status" value="1"/>
</dbReference>
<sequence length="237" mass="25670">MEPDVPSFEVLHVLLSLSFALPCDVNRCIISSQSDGLMGARGLKRKVHESNEGEGSVWQSQLQSVLDISWDKFQRDQALVEPSLLRSVLINNTLRQVQSEVRTSLSGISGPRKLQAPPRVLPELRSQRECTPAGLGASISISAILKNLDSCRTSEGGAPASMSGFLQDATIDDLLLDIDTSVFNGEVNSFGSGTFSFPADELVRYLPSLSSSPSAPSSSGSREMHELEHIMDILVRT</sequence>
<dbReference type="InterPro" id="IPR052262">
    <property type="entry name" value="E2F-SERTA_domain_protein"/>
</dbReference>
<evidence type="ECO:0000313" key="4">
    <source>
        <dbReference type="Proteomes" id="UP001501920"/>
    </source>
</evidence>
<protein>
    <recommendedName>
        <fullName evidence="2">SERTA domain-containing protein</fullName>
    </recommendedName>
</protein>
<dbReference type="PANTHER" id="PTHR16277:SF13">
    <property type="entry name" value="SERTA DOMAIN-CONTAINING PROTEIN 3"/>
    <property type="match status" value="1"/>
</dbReference>
<feature type="signal peptide" evidence="1">
    <location>
        <begin position="1"/>
        <end position="20"/>
    </location>
</feature>
<accession>A0A3B4CAJ3</accession>
<dbReference type="GO" id="GO:0005634">
    <property type="term" value="C:nucleus"/>
    <property type="evidence" value="ECO:0007669"/>
    <property type="project" value="TreeGrafter"/>
</dbReference>
<dbReference type="InterPro" id="IPR009263">
    <property type="entry name" value="SERTA_dom"/>
</dbReference>
<dbReference type="PROSITE" id="PS51053">
    <property type="entry name" value="SERTA"/>
    <property type="match status" value="1"/>
</dbReference>
<evidence type="ECO:0000259" key="2">
    <source>
        <dbReference type="PROSITE" id="PS51053"/>
    </source>
</evidence>
<reference evidence="3 4" key="1">
    <citation type="submission" date="2020-10" db="EMBL/GenBank/DDBJ databases">
        <title>Pygocentrus nattereri (red-bellied piranha) genome, fPygNat1, primary haplotype.</title>
        <authorList>
            <person name="Myers G."/>
            <person name="Meyer A."/>
            <person name="Karagic N."/>
            <person name="Pippel M."/>
            <person name="Winkler S."/>
            <person name="Tracey A."/>
            <person name="Wood J."/>
            <person name="Formenti G."/>
            <person name="Howe K."/>
            <person name="Fedrigo O."/>
            <person name="Jarvis E.D."/>
        </authorList>
    </citation>
    <scope>NUCLEOTIDE SEQUENCE [LARGE SCALE GENOMIC DNA]</scope>
</reference>
<dbReference type="Pfam" id="PF06031">
    <property type="entry name" value="SERTA"/>
    <property type="match status" value="1"/>
</dbReference>
<dbReference type="AlphaFoldDB" id="A0A3B4CAJ3"/>
<proteinExistence type="predicted"/>
<keyword evidence="1" id="KW-0732">Signal</keyword>
<dbReference type="Ensembl" id="ENSPNAT00000001046.2">
    <property type="protein sequence ID" value="ENSPNAP00000007906.2"/>
    <property type="gene ID" value="ENSPNAG00000002842.2"/>
</dbReference>
<evidence type="ECO:0000313" key="3">
    <source>
        <dbReference type="Ensembl" id="ENSPNAP00000007906.2"/>
    </source>
</evidence>
<feature type="domain" description="SERTA" evidence="2">
    <location>
        <begin position="58"/>
        <end position="105"/>
    </location>
</feature>
<dbReference type="Proteomes" id="UP001501920">
    <property type="component" value="Chromosome 7"/>
</dbReference>
<name>A0A3B4CAJ3_PYGNA</name>